<dbReference type="EMBL" id="BNJF01000010">
    <property type="protein sequence ID" value="GHO51028.1"/>
    <property type="molecule type" value="Genomic_DNA"/>
</dbReference>
<name>A0A8J3MYP2_9CHLR</name>
<accession>A0A8J3MYP2</accession>
<reference evidence="1" key="1">
    <citation type="submission" date="2020-10" db="EMBL/GenBank/DDBJ databases">
        <title>Taxonomic study of unclassified bacteria belonging to the class Ktedonobacteria.</title>
        <authorList>
            <person name="Yabe S."/>
            <person name="Wang C.M."/>
            <person name="Zheng Y."/>
            <person name="Sakai Y."/>
            <person name="Cavaletti L."/>
            <person name="Monciardini P."/>
            <person name="Donadio S."/>
        </authorList>
    </citation>
    <scope>NUCLEOTIDE SEQUENCE</scope>
    <source>
        <strain evidence="1">SOSP1-1</strain>
    </source>
</reference>
<dbReference type="Pfam" id="PF12831">
    <property type="entry name" value="FAD_oxidored"/>
    <property type="match status" value="1"/>
</dbReference>
<comment type="caution">
    <text evidence="1">The sequence shown here is derived from an EMBL/GenBank/DDBJ whole genome shotgun (WGS) entry which is preliminary data.</text>
</comment>
<evidence type="ECO:0000313" key="2">
    <source>
        <dbReference type="Proteomes" id="UP000612362"/>
    </source>
</evidence>
<dbReference type="Proteomes" id="UP000612362">
    <property type="component" value="Unassembled WGS sequence"/>
</dbReference>
<evidence type="ECO:0000313" key="1">
    <source>
        <dbReference type="EMBL" id="GHO51028.1"/>
    </source>
</evidence>
<dbReference type="InterPro" id="IPR005288">
    <property type="entry name" value="NadB"/>
</dbReference>
<dbReference type="InterPro" id="IPR036188">
    <property type="entry name" value="FAD/NAD-bd_sf"/>
</dbReference>
<keyword evidence="2" id="KW-1185">Reference proteome</keyword>
<protein>
    <submittedName>
        <fullName evidence="1">FAD-dependent oxidoreductase</fullName>
    </submittedName>
</protein>
<dbReference type="PANTHER" id="PTHR42716:SF1">
    <property type="entry name" value="SLL0471 PROTEIN"/>
    <property type="match status" value="1"/>
</dbReference>
<dbReference type="SUPFAM" id="SSF51905">
    <property type="entry name" value="FAD/NAD(P)-binding domain"/>
    <property type="match status" value="1"/>
</dbReference>
<dbReference type="PANTHER" id="PTHR42716">
    <property type="entry name" value="L-ASPARTATE OXIDASE"/>
    <property type="match status" value="1"/>
</dbReference>
<gene>
    <name evidence="1" type="ORF">KSX_91910</name>
</gene>
<organism evidence="1 2">
    <name type="scientific">Ktedonospora formicarum</name>
    <dbReference type="NCBI Taxonomy" id="2778364"/>
    <lineage>
        <taxon>Bacteria</taxon>
        <taxon>Bacillati</taxon>
        <taxon>Chloroflexota</taxon>
        <taxon>Ktedonobacteria</taxon>
        <taxon>Ktedonobacterales</taxon>
        <taxon>Ktedonobacteraceae</taxon>
        <taxon>Ktedonospora</taxon>
    </lineage>
</organism>
<dbReference type="AlphaFoldDB" id="A0A8J3MYP2"/>
<dbReference type="GO" id="GO:0008734">
    <property type="term" value="F:L-aspartate oxidase activity"/>
    <property type="evidence" value="ECO:0007669"/>
    <property type="project" value="InterPro"/>
</dbReference>
<dbReference type="Gene3D" id="3.50.50.60">
    <property type="entry name" value="FAD/NAD(P)-binding domain"/>
    <property type="match status" value="1"/>
</dbReference>
<proteinExistence type="predicted"/>
<dbReference type="GO" id="GO:0009435">
    <property type="term" value="P:NAD+ biosynthetic process"/>
    <property type="evidence" value="ECO:0007669"/>
    <property type="project" value="InterPro"/>
</dbReference>
<dbReference type="RefSeq" id="WP_220199976.1">
    <property type="nucleotide sequence ID" value="NZ_BNJF01000010.1"/>
</dbReference>
<sequence length="535" mass="60680">MRERQTDILIAGGGLGGIAAALAALRLGKHVIITEETDWIGGQLTAQAVPPDEHRWIEQSGCTASYRRLRDGIRDYYRHYYPLLPKVRENPTFNPGMGDVSRLCHEPRVAIAVLEEMLAPYRASRQVEVLLHSRPIATECDGDHVRALKIQNDETGEQTVIHALYILDATEMGDILPMAGVEHVIGAESQTQTGELHALAGEAQPLDQQAVSWCFALDYIPSENHTIERPETYDFWRRYQADFWPGPQLGWIDYNPETLETRHRALFDGDTDREQGQDFWHFRRIFYRQHYPQGRFPSDITLVNWPQIDYWLGPLLGVSDKEKQKHLQAARQLSLSMLYWMQTEAPRMGGGYGYPGLRLREDIVGTTDGLAKAVYIRESRRIQAEFTVLEQHVGVQARAVMGLPEGSELFTDSIGIGSYRIDLHPSTALRNYVDVSSYPFQIPLGALIPQRIENLLPANKNLGVTHITNGCYRLHPVEWNIGEAAGALAAYCLEQKLTPRQVRNTPIHLKDFQRVLTQVLGFELAWNKDARITKI</sequence>